<organism evidence="1">
    <name type="scientific">viral metagenome</name>
    <dbReference type="NCBI Taxonomy" id="1070528"/>
    <lineage>
        <taxon>unclassified sequences</taxon>
        <taxon>metagenomes</taxon>
        <taxon>organismal metagenomes</taxon>
    </lineage>
</organism>
<dbReference type="PANTHER" id="PTHR33594:SF1">
    <property type="entry name" value="HD_PDEASE DOMAIN-CONTAINING PROTEIN"/>
    <property type="match status" value="1"/>
</dbReference>
<dbReference type="EMBL" id="MN739930">
    <property type="protein sequence ID" value="QHT78319.1"/>
    <property type="molecule type" value="Genomic_DNA"/>
</dbReference>
<evidence type="ECO:0008006" key="2">
    <source>
        <dbReference type="Google" id="ProtNLM"/>
    </source>
</evidence>
<reference evidence="1" key="1">
    <citation type="journal article" date="2020" name="Nature">
        <title>Giant virus diversity and host interactions through global metagenomics.</title>
        <authorList>
            <person name="Schulz F."/>
            <person name="Roux S."/>
            <person name="Paez-Espino D."/>
            <person name="Jungbluth S."/>
            <person name="Walsh D.A."/>
            <person name="Denef V.J."/>
            <person name="McMahon K.D."/>
            <person name="Konstantinidis K.T."/>
            <person name="Eloe-Fadrosh E.A."/>
            <person name="Kyrpides N.C."/>
            <person name="Woyke T."/>
        </authorList>
    </citation>
    <scope>NUCLEOTIDE SEQUENCE</scope>
    <source>
        <strain evidence="1">GVMAG-M-3300023179-91</strain>
    </source>
</reference>
<dbReference type="PANTHER" id="PTHR33594">
    <property type="entry name" value="SUPERFAMILY HYDROLASE, PUTATIVE (AFU_ORTHOLOGUE AFUA_1G03035)-RELATED"/>
    <property type="match status" value="1"/>
</dbReference>
<protein>
    <recommendedName>
        <fullName evidence="2">HD domain-containing protein</fullName>
    </recommendedName>
</protein>
<accession>A0A6C0HCT7</accession>
<name>A0A6C0HCT7_9ZZZZ</name>
<dbReference type="SUPFAM" id="SSF109604">
    <property type="entry name" value="HD-domain/PDEase-like"/>
    <property type="match status" value="1"/>
</dbReference>
<dbReference type="Gene3D" id="1.10.3210.10">
    <property type="entry name" value="Hypothetical protein af1432"/>
    <property type="match status" value="1"/>
</dbReference>
<proteinExistence type="predicted"/>
<sequence length="214" mass="25037">MTSSLFSKIFHFVLLMTQKYNIDESHGLSHSMNVLHFAHNIYNDELKKIPYIKSHEKIICVSSILHDMCDKKYVNQDTGINEISVFLGDTHKVSPEEITVIKHIIGTMSYSTVKKNGFPNLHEYQPAYHIVREADLLTAYDFDRCMIYNMNRQNGNIETAFDNACDLFENRVFKHRTDGLLLTDYALKQDYLLKQIAQNRMSVWKNILNNRNMH</sequence>
<evidence type="ECO:0000313" key="1">
    <source>
        <dbReference type="EMBL" id="QHT78319.1"/>
    </source>
</evidence>
<dbReference type="AlphaFoldDB" id="A0A6C0HCT7"/>